<dbReference type="Pfam" id="PF00144">
    <property type="entry name" value="Beta-lactamase"/>
    <property type="match status" value="1"/>
</dbReference>
<feature type="domain" description="Beta-lactamase-related" evidence="1">
    <location>
        <begin position="16"/>
        <end position="310"/>
    </location>
</feature>
<evidence type="ECO:0000313" key="3">
    <source>
        <dbReference type="Proteomes" id="UP000037405"/>
    </source>
</evidence>
<dbReference type="PANTHER" id="PTHR43283:SF7">
    <property type="entry name" value="BETA-LACTAMASE-RELATED DOMAIN-CONTAINING PROTEIN"/>
    <property type="match status" value="1"/>
</dbReference>
<proteinExistence type="predicted"/>
<dbReference type="InterPro" id="IPR001466">
    <property type="entry name" value="Beta-lactam-related"/>
</dbReference>
<dbReference type="Gene3D" id="3.40.710.10">
    <property type="entry name" value="DD-peptidase/beta-lactamase superfamily"/>
    <property type="match status" value="1"/>
</dbReference>
<dbReference type="AlphaFoldDB" id="A0A0M0GR10"/>
<dbReference type="STRING" id="189381.GCA_900166615_03259"/>
<comment type="caution">
    <text evidence="2">The sequence shown here is derived from an EMBL/GenBank/DDBJ whole genome shotgun (WGS) entry which is preliminary data.</text>
</comment>
<dbReference type="PATRIC" id="fig|189381.12.peg.1159"/>
<gene>
    <name evidence="2" type="ORF">AF331_05135</name>
</gene>
<dbReference type="InterPro" id="IPR050789">
    <property type="entry name" value="Diverse_Enzym_Activities"/>
</dbReference>
<organism evidence="2 3">
    <name type="scientific">Rossellomorea marisflavi</name>
    <dbReference type="NCBI Taxonomy" id="189381"/>
    <lineage>
        <taxon>Bacteria</taxon>
        <taxon>Bacillati</taxon>
        <taxon>Bacillota</taxon>
        <taxon>Bacilli</taxon>
        <taxon>Bacillales</taxon>
        <taxon>Bacillaceae</taxon>
        <taxon>Rossellomorea</taxon>
    </lineage>
</organism>
<dbReference type="Proteomes" id="UP000037405">
    <property type="component" value="Unassembled WGS sequence"/>
</dbReference>
<dbReference type="EMBL" id="LGUE01000001">
    <property type="protein sequence ID" value="KON91866.1"/>
    <property type="molecule type" value="Genomic_DNA"/>
</dbReference>
<evidence type="ECO:0000259" key="1">
    <source>
        <dbReference type="Pfam" id="PF00144"/>
    </source>
</evidence>
<keyword evidence="3" id="KW-1185">Reference proteome</keyword>
<name>A0A0M0GR10_9BACI</name>
<dbReference type="SUPFAM" id="SSF56601">
    <property type="entry name" value="beta-lactamase/transpeptidase-like"/>
    <property type="match status" value="1"/>
</dbReference>
<dbReference type="PANTHER" id="PTHR43283">
    <property type="entry name" value="BETA-LACTAMASE-RELATED"/>
    <property type="match status" value="1"/>
</dbReference>
<accession>A0A0M0GR10</accession>
<reference evidence="3" key="1">
    <citation type="submission" date="2015-07" db="EMBL/GenBank/DDBJ databases">
        <title>Fjat-14235 jcm11544.</title>
        <authorList>
            <person name="Liu B."/>
            <person name="Wang J."/>
            <person name="Zhu Y."/>
            <person name="Liu G."/>
            <person name="Chen Q."/>
            <person name="Chen Z."/>
            <person name="Lan J."/>
            <person name="Che J."/>
            <person name="Ge C."/>
            <person name="Shi H."/>
            <person name="Pan Z."/>
            <person name="Liu X."/>
        </authorList>
    </citation>
    <scope>NUCLEOTIDE SEQUENCE [LARGE SCALE GENOMIC DNA]</scope>
    <source>
        <strain evidence="3">JCM 11544</strain>
    </source>
</reference>
<dbReference type="InterPro" id="IPR012338">
    <property type="entry name" value="Beta-lactam/transpept-like"/>
</dbReference>
<protein>
    <submittedName>
        <fullName evidence="2">Penicillin-binding protein</fullName>
    </submittedName>
</protein>
<evidence type="ECO:0000313" key="2">
    <source>
        <dbReference type="EMBL" id="KON91866.1"/>
    </source>
</evidence>
<sequence length="330" mass="37256">MNFETSLIPWVEDIARKNDSSGHALYIMKDGKTILEHYGGYHSFEPGAQKVNPTSRFNIASARKSYIALVIAYALYDRLLELDRPVHDYMEESNPVFNGVSIRHLLTHTHGIGEGGEGLYKDFTPGENWSYNNVGVDTLAHLVMEMYGVTISSFLQERIFDQLNWTETGWENEDSPQLVKIINSRDEEALNGLHADCDGSKKNLFVSAREFAWWGQLHLGKGRVGNRKIIPEEVVNLATTIQTPIGLPYDLPRNGAFWYIQDIPRMKSEIGDAVPAGSYQILGVTGPTILVIPKYQIVAVKMYNKRYNYGGANYLHFLKEYSNRVADACT</sequence>